<proteinExistence type="predicted"/>
<reference evidence="2 3" key="1">
    <citation type="submission" date="2016-11" db="EMBL/GenBank/DDBJ databases">
        <title>The macronuclear genome of Stentor coeruleus: a giant cell with tiny introns.</title>
        <authorList>
            <person name="Slabodnick M."/>
            <person name="Ruby J.G."/>
            <person name="Reiff S.B."/>
            <person name="Swart E.C."/>
            <person name="Gosai S."/>
            <person name="Prabakaran S."/>
            <person name="Witkowska E."/>
            <person name="Larue G.E."/>
            <person name="Fisher S."/>
            <person name="Freeman R.M."/>
            <person name="Gunawardena J."/>
            <person name="Chu W."/>
            <person name="Stover N.A."/>
            <person name="Gregory B.D."/>
            <person name="Nowacki M."/>
            <person name="Derisi J."/>
            <person name="Roy S.W."/>
            <person name="Marshall W.F."/>
            <person name="Sood P."/>
        </authorList>
    </citation>
    <scope>NUCLEOTIDE SEQUENCE [LARGE SCALE GENOMIC DNA]</scope>
    <source>
        <strain evidence="2">WM001</strain>
    </source>
</reference>
<sequence>MCALEIMCASIFLLEDISMSEIRDIESSIIMSVFISMILQSILSMVLFIKTAKKLIGEFKAINKVLRNKRASILHIKYKIRENINFTNEKNFETKEETKVNFSHIDINDK</sequence>
<feature type="transmembrane region" description="Helical" evidence="1">
    <location>
        <begin position="29"/>
        <end position="49"/>
    </location>
</feature>
<evidence type="ECO:0000313" key="2">
    <source>
        <dbReference type="EMBL" id="OMJ92452.1"/>
    </source>
</evidence>
<dbReference type="EMBL" id="MPUH01000061">
    <property type="protein sequence ID" value="OMJ92452.1"/>
    <property type="molecule type" value="Genomic_DNA"/>
</dbReference>
<gene>
    <name evidence="2" type="ORF">SteCoe_4791</name>
</gene>
<keyword evidence="1" id="KW-0812">Transmembrane</keyword>
<accession>A0A1R2CTY0</accession>
<keyword evidence="1" id="KW-0472">Membrane</keyword>
<dbReference type="AlphaFoldDB" id="A0A1R2CTY0"/>
<dbReference type="Proteomes" id="UP000187209">
    <property type="component" value="Unassembled WGS sequence"/>
</dbReference>
<protein>
    <submittedName>
        <fullName evidence="2">Uncharacterized protein</fullName>
    </submittedName>
</protein>
<evidence type="ECO:0000313" key="3">
    <source>
        <dbReference type="Proteomes" id="UP000187209"/>
    </source>
</evidence>
<keyword evidence="1" id="KW-1133">Transmembrane helix</keyword>
<name>A0A1R2CTY0_9CILI</name>
<organism evidence="2 3">
    <name type="scientific">Stentor coeruleus</name>
    <dbReference type="NCBI Taxonomy" id="5963"/>
    <lineage>
        <taxon>Eukaryota</taxon>
        <taxon>Sar</taxon>
        <taxon>Alveolata</taxon>
        <taxon>Ciliophora</taxon>
        <taxon>Postciliodesmatophora</taxon>
        <taxon>Heterotrichea</taxon>
        <taxon>Heterotrichida</taxon>
        <taxon>Stentoridae</taxon>
        <taxon>Stentor</taxon>
    </lineage>
</organism>
<evidence type="ECO:0000256" key="1">
    <source>
        <dbReference type="SAM" id="Phobius"/>
    </source>
</evidence>
<keyword evidence="3" id="KW-1185">Reference proteome</keyword>
<comment type="caution">
    <text evidence="2">The sequence shown here is derived from an EMBL/GenBank/DDBJ whole genome shotgun (WGS) entry which is preliminary data.</text>
</comment>